<organism evidence="2 3">
    <name type="scientific">Batrachochytrium salamandrivorans</name>
    <dbReference type="NCBI Taxonomy" id="1357716"/>
    <lineage>
        <taxon>Eukaryota</taxon>
        <taxon>Fungi</taxon>
        <taxon>Fungi incertae sedis</taxon>
        <taxon>Chytridiomycota</taxon>
        <taxon>Chytridiomycota incertae sedis</taxon>
        <taxon>Chytridiomycetes</taxon>
        <taxon>Rhizophydiales</taxon>
        <taxon>Rhizophydiales incertae sedis</taxon>
        <taxon>Batrachochytrium</taxon>
    </lineage>
</organism>
<reference evidence="2 3" key="1">
    <citation type="submission" date="2021-02" db="EMBL/GenBank/DDBJ databases">
        <title>Variation within the Batrachochytrium salamandrivorans European outbreak.</title>
        <authorList>
            <person name="Kelly M."/>
            <person name="Pasmans F."/>
            <person name="Shea T.P."/>
            <person name="Munoz J.F."/>
            <person name="Carranza S."/>
            <person name="Cuomo C.A."/>
            <person name="Martel A."/>
        </authorList>
    </citation>
    <scope>NUCLEOTIDE SEQUENCE [LARGE SCALE GENOMIC DNA]</scope>
    <source>
        <strain evidence="2 3">AMFP18/2</strain>
    </source>
</reference>
<keyword evidence="3" id="KW-1185">Reference proteome</keyword>
<name>A0ABQ8F7J2_9FUNG</name>
<dbReference type="Proteomes" id="UP001648503">
    <property type="component" value="Unassembled WGS sequence"/>
</dbReference>
<proteinExistence type="predicted"/>
<feature type="signal peptide" evidence="1">
    <location>
        <begin position="1"/>
        <end position="18"/>
    </location>
</feature>
<evidence type="ECO:0000313" key="3">
    <source>
        <dbReference type="Proteomes" id="UP001648503"/>
    </source>
</evidence>
<accession>A0ABQ8F7J2</accession>
<evidence type="ECO:0000313" key="2">
    <source>
        <dbReference type="EMBL" id="KAH6593573.1"/>
    </source>
</evidence>
<feature type="chain" id="PRO_5046496775" evidence="1">
    <location>
        <begin position="19"/>
        <end position="274"/>
    </location>
</feature>
<dbReference type="EMBL" id="JAFCIX010000351">
    <property type="protein sequence ID" value="KAH6593573.1"/>
    <property type="molecule type" value="Genomic_DNA"/>
</dbReference>
<evidence type="ECO:0000256" key="1">
    <source>
        <dbReference type="SAM" id="SignalP"/>
    </source>
</evidence>
<keyword evidence="1" id="KW-0732">Signal</keyword>
<sequence>MKVNVLVVAAMVIASVNAVWHERLPDCVGRICESWFASSRDFSEKEWNKLKGRDPTSVQDAHDLNEYGIIKNPDCWSLFAKLKDLQKRITRLSDKYSSCQSALCKIKIKTDSSKSNEIAEYLKSHSTIELTVQKIERAATALRKEYKETWISFLNAKCLDQSNPFFSPSKIEELEIFLADHCILCDQQLLSTSIAHLVVECEQVTGHRIQSGLVPAIQKSRLRLLGRALDPGVENVYTWLRGGVLNGEADLNQRWLDGGLWSMNLWGRGMIIGR</sequence>
<gene>
    <name evidence="2" type="ORF">BASA50_007242</name>
</gene>
<comment type="caution">
    <text evidence="2">The sequence shown here is derived from an EMBL/GenBank/DDBJ whole genome shotgun (WGS) entry which is preliminary data.</text>
</comment>
<protein>
    <submittedName>
        <fullName evidence="2">Uncharacterized protein</fullName>
    </submittedName>
</protein>